<evidence type="ECO:0008006" key="3">
    <source>
        <dbReference type="Google" id="ProtNLM"/>
    </source>
</evidence>
<dbReference type="RefSeq" id="WP_089452847.1">
    <property type="nucleotide sequence ID" value="NZ_NKFA01000012.1"/>
</dbReference>
<comment type="caution">
    <text evidence="1">The sequence shown here is derived from an EMBL/GenBank/DDBJ whole genome shotgun (WGS) entry which is preliminary data.</text>
</comment>
<organism evidence="1 2">
    <name type="scientific">Burkholderia aenigmatica</name>
    <dbReference type="NCBI Taxonomy" id="2015348"/>
    <lineage>
        <taxon>Bacteria</taxon>
        <taxon>Pseudomonadati</taxon>
        <taxon>Pseudomonadota</taxon>
        <taxon>Betaproteobacteria</taxon>
        <taxon>Burkholderiales</taxon>
        <taxon>Burkholderiaceae</taxon>
        <taxon>Burkholderia</taxon>
        <taxon>Burkholderia cepacia complex</taxon>
    </lineage>
</organism>
<evidence type="ECO:0000313" key="1">
    <source>
        <dbReference type="EMBL" id="OXI38704.1"/>
    </source>
</evidence>
<dbReference type="EMBL" id="NKFA01000012">
    <property type="protein sequence ID" value="OXI38704.1"/>
    <property type="molecule type" value="Genomic_DNA"/>
</dbReference>
<protein>
    <recommendedName>
        <fullName evidence="3">Amino acid dehydrogenase</fullName>
    </recommendedName>
</protein>
<sequence>MNERDGFQAVTTSNVYFGPSAQRKWLGRGARRDIDVVLVTHPRDRADIARMFPWTDALDGEALADLLYCLQPVYGEIIEARGINIGILFLPILAEDMIDPKSRAYSRRRLEKEGLAKVAAMGARHVCLGGLTGALTNYGRRIEAHSKDLGIELTTGHAVTSVSIVRQFEKALSESRMSGDDTVLAIVGVGSVGAGVTRLLAHSTRTTKPVELILVDTQQQQDRLHVIAREVAACSPIRVSVEVLPTRHALPADSRCYRDANVIVSAVSTPSILDIDLVRPGTILIDDSQPYCWDRDMAWSRVQARGDILPCDAGLVDVGEIAYRSFFPFDFADDHGQGSVISWSCLAEGLLRASLPWLASNVGEADVAQLLAYERAFDDMKFEIPALQCGKHLLDVEAFRRFSIGASRLRRAQGGRS</sequence>
<dbReference type="Gene3D" id="3.40.50.720">
    <property type="entry name" value="NAD(P)-binding Rossmann-like Domain"/>
    <property type="match status" value="1"/>
</dbReference>
<evidence type="ECO:0000313" key="2">
    <source>
        <dbReference type="Proteomes" id="UP000214600"/>
    </source>
</evidence>
<gene>
    <name evidence="1" type="ORF">CFB84_27745</name>
</gene>
<reference evidence="1 2" key="2">
    <citation type="submission" date="2017-08" db="EMBL/GenBank/DDBJ databases">
        <title>WGS of novel Burkholderia cepaca complex species.</title>
        <authorList>
            <person name="Lipuma J."/>
            <person name="Spilker T."/>
        </authorList>
    </citation>
    <scope>NUCLEOTIDE SEQUENCE [LARGE SCALE GENOMIC DNA]</scope>
    <source>
        <strain evidence="1 2">AU17325</strain>
    </source>
</reference>
<accession>A0A228I8D5</accession>
<dbReference type="Proteomes" id="UP000214600">
    <property type="component" value="Unassembled WGS sequence"/>
</dbReference>
<dbReference type="OrthoDB" id="9030799at2"/>
<reference evidence="2" key="1">
    <citation type="submission" date="2017-06" db="EMBL/GenBank/DDBJ databases">
        <authorList>
            <person name="LiPuma J."/>
            <person name="Spilker T."/>
        </authorList>
    </citation>
    <scope>NUCLEOTIDE SEQUENCE [LARGE SCALE GENOMIC DNA]</scope>
    <source>
        <strain evidence="2">AU17325</strain>
    </source>
</reference>
<dbReference type="AlphaFoldDB" id="A0A228I8D5"/>
<name>A0A228I8D5_9BURK</name>
<proteinExistence type="predicted"/>